<dbReference type="KEGG" id="sct:SCAT_1406"/>
<dbReference type="NCBIfam" id="TIGR03083">
    <property type="entry name" value="maleylpyruvate isomerase family mycothiol-dependent enzyme"/>
    <property type="match status" value="1"/>
</dbReference>
<protein>
    <recommendedName>
        <fullName evidence="5">Maleylpyruvate isomerase family mycothiol-dependent enzyme</fullName>
    </recommendedName>
</protein>
<accession>G8WWC4</accession>
<dbReference type="HOGENOM" id="CLU_070584_0_0_11"/>
<dbReference type="PANTHER" id="PTHR40758:SF1">
    <property type="entry name" value="CONSERVED PROTEIN"/>
    <property type="match status" value="1"/>
</dbReference>
<sequence length="260" mass="29141">MPVLDHDAYLSQLTAEADRLREVLRDADPGAHVPTCPDWSLAELIGHLGGVHRWVTQVVTTRAQEPLRRDLVAGDEPPKDAEGLARWLGDGVTPLVAALREAGPDTRVWSWAGVPTTAFWSRRMVLETLVHRADAAIALQRPYDAPAELAADAIDEWLELMASESALRFRPQLAELRGDGERLHLHATDAPAQLNAEWVVERTPQGITWRREHAKGDVALRAPLTDLFLAFHRRLPLDHERLEIIGDRALLDHWLEHTAF</sequence>
<keyword evidence="4" id="KW-1185">Reference proteome</keyword>
<gene>
    <name evidence="3" type="ordered locus">SCATT_14090</name>
</gene>
<dbReference type="Pfam" id="PF07398">
    <property type="entry name" value="MDMPI_C"/>
    <property type="match status" value="1"/>
</dbReference>
<evidence type="ECO:0000313" key="4">
    <source>
        <dbReference type="Proteomes" id="UP000007842"/>
    </source>
</evidence>
<accession>F8K367</accession>
<dbReference type="InterPro" id="IPR024344">
    <property type="entry name" value="MDMPI_metal-binding"/>
</dbReference>
<dbReference type="SUPFAM" id="SSF109854">
    <property type="entry name" value="DinB/YfiT-like putative metalloenzymes"/>
    <property type="match status" value="1"/>
</dbReference>
<dbReference type="Pfam" id="PF11716">
    <property type="entry name" value="MDMPI_N"/>
    <property type="match status" value="1"/>
</dbReference>
<dbReference type="InterPro" id="IPR017517">
    <property type="entry name" value="Maleyloyr_isom"/>
</dbReference>
<dbReference type="RefSeq" id="WP_014142164.1">
    <property type="nucleotide sequence ID" value="NC_016111.1"/>
</dbReference>
<dbReference type="InterPro" id="IPR010872">
    <property type="entry name" value="MDMPI_C-term_domain"/>
</dbReference>
<evidence type="ECO:0000259" key="1">
    <source>
        <dbReference type="Pfam" id="PF07398"/>
    </source>
</evidence>
<dbReference type="KEGG" id="scy:SCATT_14090"/>
<dbReference type="PANTHER" id="PTHR40758">
    <property type="entry name" value="CONSERVED PROTEIN"/>
    <property type="match status" value="1"/>
</dbReference>
<reference evidence="4" key="1">
    <citation type="submission" date="2011-12" db="EMBL/GenBank/DDBJ databases">
        <title>Complete genome sequence of Streptomyces cattleya strain DSM 46488.</title>
        <authorList>
            <person name="Ou H.-Y."/>
            <person name="Li P."/>
            <person name="Zhao C."/>
            <person name="O'Hagan D."/>
            <person name="Deng Z."/>
        </authorList>
    </citation>
    <scope>NUCLEOTIDE SEQUENCE [LARGE SCALE GENOMIC DNA]</scope>
    <source>
        <strain evidence="4">ATCC 35852 / DSM 46488 / JCM 4925 / NBRC 14057 / NRRL 8057</strain>
    </source>
</reference>
<dbReference type="AlphaFoldDB" id="F8K367"/>
<evidence type="ECO:0008006" key="5">
    <source>
        <dbReference type="Google" id="ProtNLM"/>
    </source>
</evidence>
<evidence type="ECO:0000259" key="2">
    <source>
        <dbReference type="Pfam" id="PF11716"/>
    </source>
</evidence>
<dbReference type="EMBL" id="CP003219">
    <property type="protein sequence ID" value="AEW93780.1"/>
    <property type="molecule type" value="Genomic_DNA"/>
</dbReference>
<dbReference type="OrthoDB" id="3671213at2"/>
<dbReference type="InterPro" id="IPR034660">
    <property type="entry name" value="DinB/YfiT-like"/>
</dbReference>
<feature type="domain" description="MDMPI C-terminal" evidence="1">
    <location>
        <begin position="148"/>
        <end position="252"/>
    </location>
</feature>
<dbReference type="PATRIC" id="fig|1003195.11.peg.2989"/>
<dbReference type="eggNOG" id="COG3550">
    <property type="taxonomic scope" value="Bacteria"/>
</dbReference>
<name>F8K367_STREN</name>
<dbReference type="Proteomes" id="UP000007842">
    <property type="component" value="Chromosome"/>
</dbReference>
<proteinExistence type="predicted"/>
<organism evidence="3 4">
    <name type="scientific">Streptantibioticus cattleyicolor (strain ATCC 35852 / DSM 46488 / JCM 4925 / NBRC 14057 / NRRL 8057)</name>
    <name type="common">Streptomyces cattleya</name>
    <dbReference type="NCBI Taxonomy" id="1003195"/>
    <lineage>
        <taxon>Bacteria</taxon>
        <taxon>Bacillati</taxon>
        <taxon>Actinomycetota</taxon>
        <taxon>Actinomycetes</taxon>
        <taxon>Kitasatosporales</taxon>
        <taxon>Streptomycetaceae</taxon>
        <taxon>Streptantibioticus</taxon>
    </lineage>
</organism>
<feature type="domain" description="Mycothiol-dependent maleylpyruvate isomerase metal-binding" evidence="2">
    <location>
        <begin position="11"/>
        <end position="136"/>
    </location>
</feature>
<dbReference type="GO" id="GO:0046872">
    <property type="term" value="F:metal ion binding"/>
    <property type="evidence" value="ECO:0007669"/>
    <property type="project" value="InterPro"/>
</dbReference>
<evidence type="ECO:0000313" key="3">
    <source>
        <dbReference type="EMBL" id="AEW93780.1"/>
    </source>
</evidence>
<dbReference type="GO" id="GO:0005886">
    <property type="term" value="C:plasma membrane"/>
    <property type="evidence" value="ECO:0007669"/>
    <property type="project" value="TreeGrafter"/>
</dbReference>
<dbReference type="STRING" id="1003195.SCATT_14090"/>